<comment type="cofactor">
    <cofactor evidence="8">
        <name>tungstopterin</name>
        <dbReference type="ChEBI" id="CHEBI:30402"/>
    </cofactor>
</comment>
<dbReference type="SMART" id="SM00790">
    <property type="entry name" value="AFOR_N"/>
    <property type="match status" value="1"/>
</dbReference>
<dbReference type="PANTHER" id="PTHR30038:SF0">
    <property type="entry name" value="TUNGSTEN-CONTAINING ALDEHYDE FERREDOXIN OXIDOREDUCTASE"/>
    <property type="match status" value="1"/>
</dbReference>
<evidence type="ECO:0000256" key="7">
    <source>
        <dbReference type="ARBA" id="ARBA00023014"/>
    </source>
</evidence>
<evidence type="ECO:0000313" key="11">
    <source>
        <dbReference type="Proteomes" id="UP000055060"/>
    </source>
</evidence>
<evidence type="ECO:0000259" key="9">
    <source>
        <dbReference type="SMART" id="SM00790"/>
    </source>
</evidence>
<dbReference type="Gene3D" id="3.60.9.10">
    <property type="entry name" value="Aldehyde ferredoxin oxidoreductase, N-terminal domain"/>
    <property type="match status" value="1"/>
</dbReference>
<dbReference type="SUPFAM" id="SSF56228">
    <property type="entry name" value="Aldehyde ferredoxin oxidoreductase, N-terminal domain"/>
    <property type="match status" value="1"/>
</dbReference>
<dbReference type="GO" id="GO:0051539">
    <property type="term" value="F:4 iron, 4 sulfur cluster binding"/>
    <property type="evidence" value="ECO:0007669"/>
    <property type="project" value="UniProtKB-KW"/>
</dbReference>
<accession>A0A0S7BJJ4</accession>
<comment type="cofactor">
    <cofactor evidence="1">
        <name>[4Fe-4S] cluster</name>
        <dbReference type="ChEBI" id="CHEBI:49883"/>
    </cofactor>
</comment>
<dbReference type="InterPro" id="IPR051919">
    <property type="entry name" value="W-dependent_AOR"/>
</dbReference>
<dbReference type="InterPro" id="IPR013984">
    <property type="entry name" value="Ald_Fedxn_OxRdtase_dom2"/>
</dbReference>
<keyword evidence="4" id="KW-0479">Metal-binding</keyword>
<dbReference type="InterPro" id="IPR036503">
    <property type="entry name" value="Ald_Fedxn_OxRdtase_N_sf"/>
</dbReference>
<dbReference type="Pfam" id="PF02730">
    <property type="entry name" value="AFOR_N"/>
    <property type="match status" value="1"/>
</dbReference>
<gene>
    <name evidence="10" type="ORF">LARV_03610</name>
</gene>
<dbReference type="Gene3D" id="1.10.569.10">
    <property type="entry name" value="Aldehyde Ferredoxin Oxidoreductase Protein, subunit A, domain 2"/>
    <property type="match status" value="1"/>
</dbReference>
<proteinExistence type="inferred from homology"/>
<dbReference type="GO" id="GO:0009055">
    <property type="term" value="F:electron transfer activity"/>
    <property type="evidence" value="ECO:0007669"/>
    <property type="project" value="InterPro"/>
</dbReference>
<dbReference type="STRING" id="360412.LARV_03610"/>
<evidence type="ECO:0000256" key="5">
    <source>
        <dbReference type="ARBA" id="ARBA00023002"/>
    </source>
</evidence>
<keyword evidence="11" id="KW-1185">Reference proteome</keyword>
<dbReference type="SUPFAM" id="SSF48310">
    <property type="entry name" value="Aldehyde ferredoxin oxidoreductase, C-terminal domains"/>
    <property type="match status" value="1"/>
</dbReference>
<reference evidence="10" key="1">
    <citation type="submission" date="2015-07" db="EMBL/GenBank/DDBJ databases">
        <title>Draft Genome Sequences of Anaerolinea thermolimosa IMO-1, Bellilinea caldifistulae GOMI-1, Leptolinea tardivitalis YMTK-2, Levilinea saccharolytica KIBI-1,Longilinea arvoryzae KOME-1, Previously Described as Members of the Anaerolineaceae (Chloroflexi).</title>
        <authorList>
            <person name="Sekiguchi Y."/>
            <person name="Ohashi A."/>
            <person name="Matsuura N."/>
            <person name="Tourlousse M.D."/>
        </authorList>
    </citation>
    <scope>NUCLEOTIDE SEQUENCE [LARGE SCALE GENOMIC DNA]</scope>
    <source>
        <strain evidence="10">KOME-1</strain>
    </source>
</reference>
<evidence type="ECO:0000256" key="4">
    <source>
        <dbReference type="ARBA" id="ARBA00022723"/>
    </source>
</evidence>
<dbReference type="InterPro" id="IPR001203">
    <property type="entry name" value="OxRdtase_Ald_Fedxn_C"/>
</dbReference>
<dbReference type="Pfam" id="PF01314">
    <property type="entry name" value="AFOR_C"/>
    <property type="match status" value="1"/>
</dbReference>
<evidence type="ECO:0000256" key="2">
    <source>
        <dbReference type="ARBA" id="ARBA00011032"/>
    </source>
</evidence>
<dbReference type="Proteomes" id="UP000055060">
    <property type="component" value="Unassembled WGS sequence"/>
</dbReference>
<dbReference type="EMBL" id="DF967972">
    <property type="protein sequence ID" value="GAP15817.1"/>
    <property type="molecule type" value="Genomic_DNA"/>
</dbReference>
<protein>
    <submittedName>
        <fullName evidence="10">Aldehyde:ferredoxin oxidoreductase</fullName>
    </submittedName>
</protein>
<dbReference type="GO" id="GO:0016625">
    <property type="term" value="F:oxidoreductase activity, acting on the aldehyde or oxo group of donors, iron-sulfur protein as acceptor"/>
    <property type="evidence" value="ECO:0007669"/>
    <property type="project" value="InterPro"/>
</dbReference>
<sequence length="565" mass="59525">MEVWRIDVRKHSLSREPVPESWERLGGRGLIARILVDEVSRTCDPLGRHNKLIFAPGLLVGHMLSSCDRISAGGKSPLTGGVKESNAGGSTGLQISRLGLKALILEDQPETAGWWLLYLSKDGARFEPAGELAGLGAYACARALRERFGEKVAISLIGPGGENQLLAAGILNLDKDGVPSRINGRGGLGALMGSKGLKAIIFDAGDGQKPPIADPAAFKAAQKSFTKSVIEHPQSGVYRDFGTAAIANLCNTLGGLPTRGFSAGEFEGVETLSGEHLRQTVLQHGGDAQPTHACMAGCTIQCSNVFAGEDGKEIVSPVEYETIALMGSNLGLDNLDDIARLNWEVNDLGIDSIDTGAALGVAAQAGLMQFGDAGRALALLDEVRRNTPLGRVIGSGAALAGKVLGVRRVPVVKNQAISGYDPRAIKGTGVTYATTPQGADHTAGLTIRARIDHLNPEGQAKVSRNAQLNMAGYDTLGACIFAGFGFGAAPETVRDLLNARYGWQVGDGILQELGRETIRLEREFNRQAGFTAADDRLPEWMTEEALAPTGSVFDVPAGDLDGVFE</sequence>
<feature type="domain" description="Aldehyde ferredoxin oxidoreductase N-terminal" evidence="9">
    <location>
        <begin position="1"/>
        <end position="207"/>
    </location>
</feature>
<comment type="similarity">
    <text evidence="2">Belongs to the AOR/FOR family.</text>
</comment>
<keyword evidence="5" id="KW-0560">Oxidoreductase</keyword>
<dbReference type="RefSeq" id="WP_075074963.1">
    <property type="nucleotide sequence ID" value="NZ_DF967972.1"/>
</dbReference>
<name>A0A0S7BJJ4_9CHLR</name>
<dbReference type="Gene3D" id="1.10.599.10">
    <property type="entry name" value="Aldehyde Ferredoxin Oxidoreductase Protein, subunit A, domain 3"/>
    <property type="match status" value="1"/>
</dbReference>
<keyword evidence="7" id="KW-0411">Iron-sulfur</keyword>
<keyword evidence="6" id="KW-0408">Iron</keyword>
<dbReference type="InterPro" id="IPR013983">
    <property type="entry name" value="Ald_Fedxn_OxRdtase_N"/>
</dbReference>
<organism evidence="10">
    <name type="scientific">Longilinea arvoryzae</name>
    <dbReference type="NCBI Taxonomy" id="360412"/>
    <lineage>
        <taxon>Bacteria</taxon>
        <taxon>Bacillati</taxon>
        <taxon>Chloroflexota</taxon>
        <taxon>Anaerolineae</taxon>
        <taxon>Anaerolineales</taxon>
        <taxon>Anaerolineaceae</taxon>
        <taxon>Longilinea</taxon>
    </lineage>
</organism>
<dbReference type="GO" id="GO:0046872">
    <property type="term" value="F:metal ion binding"/>
    <property type="evidence" value="ECO:0007669"/>
    <property type="project" value="UniProtKB-KW"/>
</dbReference>
<evidence type="ECO:0000256" key="8">
    <source>
        <dbReference type="ARBA" id="ARBA00049934"/>
    </source>
</evidence>
<keyword evidence="3" id="KW-0004">4Fe-4S</keyword>
<dbReference type="InterPro" id="IPR036021">
    <property type="entry name" value="Tungsten_al_ferr_oxy-like_C"/>
</dbReference>
<evidence type="ECO:0000256" key="1">
    <source>
        <dbReference type="ARBA" id="ARBA00001966"/>
    </source>
</evidence>
<dbReference type="AlphaFoldDB" id="A0A0S7BJJ4"/>
<evidence type="ECO:0000313" key="10">
    <source>
        <dbReference type="EMBL" id="GAP15817.1"/>
    </source>
</evidence>
<dbReference type="OrthoDB" id="9763894at2"/>
<dbReference type="InterPro" id="IPR013985">
    <property type="entry name" value="Ald_Fedxn_OxRdtase_dom3"/>
</dbReference>
<dbReference type="PANTHER" id="PTHR30038">
    <property type="entry name" value="ALDEHYDE FERREDOXIN OXIDOREDUCTASE"/>
    <property type="match status" value="1"/>
</dbReference>
<evidence type="ECO:0000256" key="6">
    <source>
        <dbReference type="ARBA" id="ARBA00023004"/>
    </source>
</evidence>
<evidence type="ECO:0000256" key="3">
    <source>
        <dbReference type="ARBA" id="ARBA00022485"/>
    </source>
</evidence>